<gene>
    <name evidence="2 4" type="primary">sspI</name>
    <name evidence="4" type="ORF">D5F11_006620</name>
    <name evidence="3" type="ORF">J6TS1_44900</name>
</gene>
<accession>A0A429XBZ1</accession>
<dbReference type="InterPro" id="IPR017525">
    <property type="entry name" value="SspI"/>
</dbReference>
<dbReference type="OrthoDB" id="2453696at2"/>
<organism evidence="4 5">
    <name type="scientific">Siminovitchia terrae</name>
    <name type="common">Bacillus terrae</name>
    <dbReference type="NCBI Taxonomy" id="1914933"/>
    <lineage>
        <taxon>Bacteria</taxon>
        <taxon>Bacillati</taxon>
        <taxon>Bacillota</taxon>
        <taxon>Bacilli</taxon>
        <taxon>Bacillales</taxon>
        <taxon>Bacillaceae</taxon>
        <taxon>Siminovitchia</taxon>
    </lineage>
</organism>
<dbReference type="NCBIfam" id="TIGR03092">
    <property type="entry name" value="SASP_sspI"/>
    <property type="match status" value="1"/>
</dbReference>
<evidence type="ECO:0000313" key="6">
    <source>
        <dbReference type="Proteomes" id="UP000680670"/>
    </source>
</evidence>
<reference evidence="3 6" key="2">
    <citation type="submission" date="2021-03" db="EMBL/GenBank/DDBJ databases">
        <title>Antimicrobial resistance genes in bacteria isolated from Japanese honey, and their potential for conferring macrolide and lincosamide resistance in the American foulbrood pathogen Paenibacillus larvae.</title>
        <authorList>
            <person name="Okamoto M."/>
            <person name="Kumagai M."/>
            <person name="Kanamori H."/>
            <person name="Takamatsu D."/>
        </authorList>
    </citation>
    <scope>NUCLEOTIDE SEQUENCE [LARGE SCALE GENOMIC DNA]</scope>
    <source>
        <strain evidence="3 6">J6TS1</strain>
    </source>
</reference>
<dbReference type="Proteomes" id="UP000680670">
    <property type="component" value="Unassembled WGS sequence"/>
</dbReference>
<protein>
    <recommendedName>
        <fullName evidence="2">Small, acid-soluble spore protein I</fullName>
        <shortName evidence="2">SASP I</shortName>
    </recommendedName>
</protein>
<evidence type="ECO:0000313" key="5">
    <source>
        <dbReference type="Proteomes" id="UP000287296"/>
    </source>
</evidence>
<keyword evidence="1 2" id="KW-0749">Sporulation</keyword>
<evidence type="ECO:0000313" key="4">
    <source>
        <dbReference type="EMBL" id="RST60503.1"/>
    </source>
</evidence>
<dbReference type="GO" id="GO:0030435">
    <property type="term" value="P:sporulation resulting in formation of a cellular spore"/>
    <property type="evidence" value="ECO:0007669"/>
    <property type="project" value="UniProtKB-KW"/>
</dbReference>
<dbReference type="Proteomes" id="UP000287296">
    <property type="component" value="Unassembled WGS sequence"/>
</dbReference>
<dbReference type="AlphaFoldDB" id="A0A429XBZ1"/>
<dbReference type="GO" id="GO:0030436">
    <property type="term" value="P:asexual sporulation"/>
    <property type="evidence" value="ECO:0007669"/>
    <property type="project" value="UniProtKB-UniRule"/>
</dbReference>
<comment type="subcellular location">
    <subcellularLocation>
        <location evidence="2">Spore core</location>
    </subcellularLocation>
</comment>
<sequence length="70" mass="8025">MDLNIRRAVIHNVAENNQEQLRDTIVDAMQKGEEKYLPGLGVLFEVIWQNADDQEKNKMLGTLENGLKQT</sequence>
<proteinExistence type="evidence at transcript level"/>
<evidence type="ECO:0000256" key="2">
    <source>
        <dbReference type="HAMAP-Rule" id="MF_00669"/>
    </source>
</evidence>
<dbReference type="RefSeq" id="WP_120115412.1">
    <property type="nucleotide sequence ID" value="NZ_BORI01000009.1"/>
</dbReference>
<comment type="induction">
    <text evidence="2">Expressed only in the forespore compartment of sporulating cells.</text>
</comment>
<dbReference type="EMBL" id="BORJ01000015">
    <property type="protein sequence ID" value="GIN98620.1"/>
    <property type="molecule type" value="Genomic_DNA"/>
</dbReference>
<evidence type="ECO:0000256" key="1">
    <source>
        <dbReference type="ARBA" id="ARBA00022969"/>
    </source>
</evidence>
<dbReference type="Pfam" id="PF14098">
    <property type="entry name" value="SSPI"/>
    <property type="match status" value="1"/>
</dbReference>
<evidence type="ECO:0000313" key="3">
    <source>
        <dbReference type="EMBL" id="GIN98620.1"/>
    </source>
</evidence>
<keyword evidence="6" id="KW-1185">Reference proteome</keyword>
<dbReference type="EMBL" id="QYTW02000004">
    <property type="protein sequence ID" value="RST60503.1"/>
    <property type="molecule type" value="Genomic_DNA"/>
</dbReference>
<comment type="similarity">
    <text evidence="2">Belongs to the SspI family.</text>
</comment>
<reference evidence="4 5" key="1">
    <citation type="submission" date="2018-12" db="EMBL/GenBank/DDBJ databases">
        <authorList>
            <person name="Sun L."/>
            <person name="Chen Z."/>
        </authorList>
    </citation>
    <scope>NUCLEOTIDE SEQUENCE [LARGE SCALE GENOMIC DNA]</scope>
    <source>
        <strain evidence="4 5">LMG 29736</strain>
    </source>
</reference>
<name>A0A429XBZ1_SIMTE</name>
<comment type="caution">
    <text evidence="4">The sequence shown here is derived from an EMBL/GenBank/DDBJ whole genome shotgun (WGS) entry which is preliminary data.</text>
</comment>
<dbReference type="HAMAP" id="MF_00669">
    <property type="entry name" value="SspI"/>
    <property type="match status" value="1"/>
</dbReference>